<dbReference type="PROSITE" id="PS50112">
    <property type="entry name" value="PAS"/>
    <property type="match status" value="1"/>
</dbReference>
<dbReference type="NCBIfam" id="TIGR00229">
    <property type="entry name" value="sensory_box"/>
    <property type="match status" value="1"/>
</dbReference>
<dbReference type="PANTHER" id="PTHR47429">
    <property type="entry name" value="PROTEIN TWIN LOV 1"/>
    <property type="match status" value="1"/>
</dbReference>
<dbReference type="InterPro" id="IPR035965">
    <property type="entry name" value="PAS-like_dom_sf"/>
</dbReference>
<dbReference type="Gene3D" id="3.30.450.20">
    <property type="entry name" value="PAS domain"/>
    <property type="match status" value="1"/>
</dbReference>
<organism evidence="5 6">
    <name type="scientific">Fulvimarina uroteuthidis</name>
    <dbReference type="NCBI Taxonomy" id="3098149"/>
    <lineage>
        <taxon>Bacteria</taxon>
        <taxon>Pseudomonadati</taxon>
        <taxon>Pseudomonadota</taxon>
        <taxon>Alphaproteobacteria</taxon>
        <taxon>Hyphomicrobiales</taxon>
        <taxon>Aurantimonadaceae</taxon>
        <taxon>Fulvimarina</taxon>
    </lineage>
</organism>
<name>A0ABU5I3G2_9HYPH</name>
<keyword evidence="1" id="KW-0285">Flavoprotein</keyword>
<gene>
    <name evidence="5" type="ORF">U0C82_10825</name>
</gene>
<evidence type="ECO:0000313" key="6">
    <source>
        <dbReference type="Proteomes" id="UP001294412"/>
    </source>
</evidence>
<keyword evidence="2" id="KW-0288">FMN</keyword>
<evidence type="ECO:0000313" key="5">
    <source>
        <dbReference type="EMBL" id="MDY8109630.1"/>
    </source>
</evidence>
<protein>
    <submittedName>
        <fullName evidence="5">PAS domain-containing protein</fullName>
    </submittedName>
</protein>
<dbReference type="SUPFAM" id="SSF55785">
    <property type="entry name" value="PYP-like sensor domain (PAS domain)"/>
    <property type="match status" value="1"/>
</dbReference>
<evidence type="ECO:0000256" key="2">
    <source>
        <dbReference type="ARBA" id="ARBA00022643"/>
    </source>
</evidence>
<evidence type="ECO:0000256" key="3">
    <source>
        <dbReference type="ARBA" id="ARBA00022991"/>
    </source>
</evidence>
<evidence type="ECO:0000259" key="4">
    <source>
        <dbReference type="PROSITE" id="PS50112"/>
    </source>
</evidence>
<feature type="domain" description="PAS" evidence="4">
    <location>
        <begin position="5"/>
        <end position="54"/>
    </location>
</feature>
<keyword evidence="3" id="KW-0157">Chromophore</keyword>
<dbReference type="InterPro" id="IPR000014">
    <property type="entry name" value="PAS"/>
</dbReference>
<sequence>MEQGIEPALTAFARTARVAVTISDAAADDLPLFLVNDRFCQLSGYSADEVIGKNCRFLQGEARDQPGTAHIREFLRNPAPRSLRTTLLNFRKDGTPFVNLILMTKLTDQRHRPRYIFASQFDVTRTSSDEMARQDKTLKGSVATMSAIASDHRYIMNASFETLGKTIAQIAQCRLALAETG</sequence>
<dbReference type="PANTHER" id="PTHR47429:SF2">
    <property type="entry name" value="PROTEIN TWIN LOV 1"/>
    <property type="match status" value="1"/>
</dbReference>
<reference evidence="5 6" key="1">
    <citation type="submission" date="2023-12" db="EMBL/GenBank/DDBJ databases">
        <title>Description of Novel Strain Fulvimarina sp. 2208YS6-2-32 isolated from Uroteuthis (Photololigo) edulis.</title>
        <authorList>
            <person name="Park J.-S."/>
        </authorList>
    </citation>
    <scope>NUCLEOTIDE SEQUENCE [LARGE SCALE GENOMIC DNA]</scope>
    <source>
        <strain evidence="5 6">2208YS6-2-32</strain>
    </source>
</reference>
<dbReference type="EMBL" id="JAXLPB010000003">
    <property type="protein sequence ID" value="MDY8109630.1"/>
    <property type="molecule type" value="Genomic_DNA"/>
</dbReference>
<dbReference type="CDD" id="cd00130">
    <property type="entry name" value="PAS"/>
    <property type="match status" value="1"/>
</dbReference>
<evidence type="ECO:0000256" key="1">
    <source>
        <dbReference type="ARBA" id="ARBA00022630"/>
    </source>
</evidence>
<dbReference type="Proteomes" id="UP001294412">
    <property type="component" value="Unassembled WGS sequence"/>
</dbReference>
<accession>A0ABU5I3G2</accession>
<keyword evidence="6" id="KW-1185">Reference proteome</keyword>
<dbReference type="Pfam" id="PF13426">
    <property type="entry name" value="PAS_9"/>
    <property type="match status" value="1"/>
</dbReference>
<comment type="caution">
    <text evidence="5">The sequence shown here is derived from an EMBL/GenBank/DDBJ whole genome shotgun (WGS) entry which is preliminary data.</text>
</comment>
<proteinExistence type="predicted"/>
<dbReference type="RefSeq" id="WP_322187113.1">
    <property type="nucleotide sequence ID" value="NZ_JAXLPB010000003.1"/>
</dbReference>